<feature type="domain" description="Glycosyltransferase subfamily 4-like N-terminal" evidence="2">
    <location>
        <begin position="21"/>
        <end position="168"/>
    </location>
</feature>
<dbReference type="InterPro" id="IPR028098">
    <property type="entry name" value="Glyco_trans_4-like_N"/>
</dbReference>
<proteinExistence type="predicted"/>
<dbReference type="GO" id="GO:0016757">
    <property type="term" value="F:glycosyltransferase activity"/>
    <property type="evidence" value="ECO:0007669"/>
    <property type="project" value="InterPro"/>
</dbReference>
<dbReference type="AlphaFoldDB" id="A0A3D9JRD2"/>
<dbReference type="Pfam" id="PF13439">
    <property type="entry name" value="Glyco_transf_4"/>
    <property type="match status" value="1"/>
</dbReference>
<dbReference type="SUPFAM" id="SSF53756">
    <property type="entry name" value="UDP-Glycosyltransferase/glycogen phosphorylase"/>
    <property type="match status" value="1"/>
</dbReference>
<keyword evidence="3" id="KW-0808">Transferase</keyword>
<reference evidence="3 4" key="1">
    <citation type="submission" date="2018-07" db="EMBL/GenBank/DDBJ databases">
        <title>Genomic Encyclopedia of Type Strains, Phase III (KMG-III): the genomes of soil and plant-associated and newly described type strains.</title>
        <authorList>
            <person name="Whitman W."/>
        </authorList>
    </citation>
    <scope>NUCLEOTIDE SEQUENCE [LARGE SCALE GENOMIC DNA]</scope>
    <source>
        <strain evidence="3 4">CECT 7287</strain>
    </source>
</reference>
<sequence>MKRMNSGRTNILFVTHADKKGGAEQSLIHLINYLDVSKYRIYLLCPGDASYLHEIRTEYELFPLRLNSIKKRLGFGYLETVLRMRAFVKRKRIDIIHANGWRAPWYAAPLKFMASSKLVWHHRDYTHLRMFNRVLPRFFDQVICISRFVASSVQGANKTIIYNGVDPETARMPKSRAFMEDDTLIIGMFGRIVEWKRYDLVIEAVKKLADGKAYNWKLLIVGDASVDGSESYYADLVRKVRDYGLEENVVFYGYSPRPLDVMKECDLTINFSLNEPFGRVIIESMLVRTPVIVSDSGGAPEIVEETKGGWIVKDGDVEALYQTIRLVYSKTVDYQELAERGYAAVMNEFNMNAIARKVETAYRSLLAGGIAAESAG</sequence>
<dbReference type="Gene3D" id="3.40.50.2000">
    <property type="entry name" value="Glycogen Phosphorylase B"/>
    <property type="match status" value="2"/>
</dbReference>
<dbReference type="PANTHER" id="PTHR12526:SF627">
    <property type="entry name" value="D-RHAMNOSYLTRANSFERASE WBPZ"/>
    <property type="match status" value="1"/>
</dbReference>
<dbReference type="EMBL" id="QRDZ01000012">
    <property type="protein sequence ID" value="RED76369.1"/>
    <property type="molecule type" value="Genomic_DNA"/>
</dbReference>
<dbReference type="Proteomes" id="UP000256977">
    <property type="component" value="Unassembled WGS sequence"/>
</dbReference>
<protein>
    <submittedName>
        <fullName evidence="3">Glycosyltransferase involved in cell wall biosynthesis</fullName>
    </submittedName>
</protein>
<name>A0A3D9JRD2_9BACL</name>
<evidence type="ECO:0000313" key="4">
    <source>
        <dbReference type="Proteomes" id="UP000256977"/>
    </source>
</evidence>
<dbReference type="Pfam" id="PF00534">
    <property type="entry name" value="Glycos_transf_1"/>
    <property type="match status" value="1"/>
</dbReference>
<gene>
    <name evidence="3" type="ORF">DFP98_11287</name>
</gene>
<dbReference type="PANTHER" id="PTHR12526">
    <property type="entry name" value="GLYCOSYLTRANSFERASE"/>
    <property type="match status" value="1"/>
</dbReference>
<accession>A0A3D9JRD2</accession>
<keyword evidence="4" id="KW-1185">Reference proteome</keyword>
<evidence type="ECO:0000259" key="1">
    <source>
        <dbReference type="Pfam" id="PF00534"/>
    </source>
</evidence>
<dbReference type="InterPro" id="IPR001296">
    <property type="entry name" value="Glyco_trans_1"/>
</dbReference>
<feature type="domain" description="Glycosyl transferase family 1" evidence="1">
    <location>
        <begin position="181"/>
        <end position="342"/>
    </location>
</feature>
<comment type="caution">
    <text evidence="3">The sequence shown here is derived from an EMBL/GenBank/DDBJ whole genome shotgun (WGS) entry which is preliminary data.</text>
</comment>
<evidence type="ECO:0000259" key="2">
    <source>
        <dbReference type="Pfam" id="PF13439"/>
    </source>
</evidence>
<evidence type="ECO:0000313" key="3">
    <source>
        <dbReference type="EMBL" id="RED76369.1"/>
    </source>
</evidence>
<dbReference type="CDD" id="cd03811">
    <property type="entry name" value="GT4_GT28_WabH-like"/>
    <property type="match status" value="1"/>
</dbReference>
<organism evidence="3 4">
    <name type="scientific">Cohnella phaseoli</name>
    <dbReference type="NCBI Taxonomy" id="456490"/>
    <lineage>
        <taxon>Bacteria</taxon>
        <taxon>Bacillati</taxon>
        <taxon>Bacillota</taxon>
        <taxon>Bacilli</taxon>
        <taxon>Bacillales</taxon>
        <taxon>Paenibacillaceae</taxon>
        <taxon>Cohnella</taxon>
    </lineage>
</organism>